<sequence>MFLCPSGHGRRPRRTPPDTGRKSPETAGLTGATGQPPFLLSHNPARRHAAAARPPRGCAVGAARLRAGTEFIYMFLCPSGHGRRPRRTPPDTGRKSPETAGLTGATGQPPFLLSHNPARRHAAAARPPRGCAVGAARLRAGTAARLRVAAPYCELAAAARPVTGDTAPSRPAPR</sequence>
<feature type="region of interest" description="Disordered" evidence="1">
    <location>
        <begin position="78"/>
        <end position="109"/>
    </location>
</feature>
<evidence type="ECO:0000313" key="2">
    <source>
        <dbReference type="EMBL" id="AXE42933.1"/>
    </source>
</evidence>
<dbReference type="AlphaFoldDB" id="A0A344V598"/>
<organism evidence="2">
    <name type="scientific">Klebsiella pneumoniae</name>
    <dbReference type="NCBI Taxonomy" id="573"/>
    <lineage>
        <taxon>Bacteria</taxon>
        <taxon>Pseudomonadati</taxon>
        <taxon>Pseudomonadota</taxon>
        <taxon>Gammaproteobacteria</taxon>
        <taxon>Enterobacterales</taxon>
        <taxon>Enterobacteriaceae</taxon>
        <taxon>Klebsiella/Raoultella group</taxon>
        <taxon>Klebsiella</taxon>
        <taxon>Klebsiella pneumoniae complex</taxon>
    </lineage>
</organism>
<feature type="compositionally biased region" description="Basic and acidic residues" evidence="1">
    <location>
        <begin position="88"/>
        <end position="97"/>
    </location>
</feature>
<reference evidence="2" key="1">
    <citation type="submission" date="2018-03" db="EMBL/GenBank/DDBJ databases">
        <title>Characterization of a Klebsiella pneumoniae isolate carrying NDM-1-encoding plasmid found in Changzhou,China.</title>
        <authorList>
            <person name="Tu B."/>
        </authorList>
    </citation>
    <scope>NUCLEOTIDE SEQUENCE</scope>
    <source>
        <strain evidence="2">CZPF1510086</strain>
        <plasmid evidence="2">pTBCZNDM02</plasmid>
    </source>
</reference>
<feature type="compositionally biased region" description="Basic and acidic residues" evidence="1">
    <location>
        <begin position="15"/>
        <end position="24"/>
    </location>
</feature>
<proteinExistence type="predicted"/>
<dbReference type="EMBL" id="MH128095">
    <property type="protein sequence ID" value="AXE42933.1"/>
    <property type="molecule type" value="Genomic_DNA"/>
</dbReference>
<evidence type="ECO:0000256" key="1">
    <source>
        <dbReference type="SAM" id="MobiDB-lite"/>
    </source>
</evidence>
<accession>A0A344V598</accession>
<geneLocation type="plasmid" evidence="2">
    <name>pTBCZNDM02</name>
</geneLocation>
<protein>
    <submittedName>
        <fullName evidence="2">Uncharacterized protein</fullName>
    </submittedName>
</protein>
<feature type="region of interest" description="Disordered" evidence="1">
    <location>
        <begin position="1"/>
        <end position="37"/>
    </location>
</feature>
<name>A0A344V598_KLEPN</name>
<keyword evidence="2" id="KW-0614">Plasmid</keyword>